<dbReference type="InterPro" id="IPR019734">
    <property type="entry name" value="TPR_rpt"/>
</dbReference>
<dbReference type="GeneID" id="107084894"/>
<evidence type="ECO:0000256" key="4">
    <source>
        <dbReference type="ARBA" id="ARBA00022490"/>
    </source>
</evidence>
<keyword evidence="3 7" id="KW-0728">SH3 domain</keyword>
<dbReference type="Gene3D" id="1.25.40.10">
    <property type="entry name" value="Tetratricopeptide repeat domain"/>
    <property type="match status" value="1"/>
</dbReference>
<dbReference type="InterPro" id="IPR001452">
    <property type="entry name" value="SH3_domain"/>
</dbReference>
<dbReference type="PROSITE" id="PS50005">
    <property type="entry name" value="TPR"/>
    <property type="match status" value="1"/>
</dbReference>
<dbReference type="FunFam" id="1.25.40.10:FF:000017">
    <property type="entry name" value="NADPH oxidase regulator NoxR"/>
    <property type="match status" value="1"/>
</dbReference>
<dbReference type="Ensembl" id="ENSCVAT00000009765.1">
    <property type="protein sequence ID" value="ENSCVAP00000003591.1"/>
    <property type="gene ID" value="ENSCVAG00000004793.1"/>
</dbReference>
<dbReference type="CTD" id="4688"/>
<dbReference type="GO" id="GO:0005737">
    <property type="term" value="C:cytoplasm"/>
    <property type="evidence" value="ECO:0007669"/>
    <property type="project" value="UniProtKB-SubCell"/>
</dbReference>
<evidence type="ECO:0000256" key="6">
    <source>
        <dbReference type="ARBA" id="ARBA00022803"/>
    </source>
</evidence>
<evidence type="ECO:0000313" key="11">
    <source>
        <dbReference type="Ensembl" id="ENSCVAP00000003591.1"/>
    </source>
</evidence>
<comment type="similarity">
    <text evidence="2">Belongs to the NCF2/NOXA1 family.</text>
</comment>
<name>A0A3Q2CEY6_CYPVA</name>
<evidence type="ECO:0000256" key="3">
    <source>
        <dbReference type="ARBA" id="ARBA00022443"/>
    </source>
</evidence>
<evidence type="ECO:0000256" key="1">
    <source>
        <dbReference type="ARBA" id="ARBA00004496"/>
    </source>
</evidence>
<evidence type="ECO:0000256" key="2">
    <source>
        <dbReference type="ARBA" id="ARBA00008051"/>
    </source>
</evidence>
<reference evidence="11" key="1">
    <citation type="submission" date="2025-08" db="UniProtKB">
        <authorList>
            <consortium name="Ensembl"/>
        </authorList>
    </citation>
    <scope>IDENTIFICATION</scope>
</reference>
<dbReference type="GeneTree" id="ENSGT00530000063843"/>
<proteinExistence type="inferred from homology"/>
<keyword evidence="5" id="KW-0677">Repeat</keyword>
<dbReference type="PRINTS" id="PR00499">
    <property type="entry name" value="P67PHOX"/>
</dbReference>
<dbReference type="GO" id="GO:0042554">
    <property type="term" value="P:superoxide anion generation"/>
    <property type="evidence" value="ECO:0007669"/>
    <property type="project" value="TreeGrafter"/>
</dbReference>
<dbReference type="Pfam" id="PF00018">
    <property type="entry name" value="SH3_1"/>
    <property type="match status" value="2"/>
</dbReference>
<dbReference type="RefSeq" id="XP_015230438.1">
    <property type="nucleotide sequence ID" value="XM_015374952.1"/>
</dbReference>
<accession>A0A3Q2CEY6</accession>
<evidence type="ECO:0000256" key="9">
    <source>
        <dbReference type="SAM" id="MobiDB-lite"/>
    </source>
</evidence>
<feature type="compositionally biased region" description="Basic and acidic residues" evidence="9">
    <location>
        <begin position="310"/>
        <end position="319"/>
    </location>
</feature>
<sequence>MSFVDTLRQWDEAVTCADKQDWSEALSIFLSIQQPNSKICFDIGCLHLLNQDLDAAEKAFDCSIRKDEHLAVAFFQRGITFFKKKRYEESSADFQRAFKALRNNQLIDYKALGLRYILYACEVLHNIALAEAHLGNWEEAQENLAKALDYKTEAKLSIIDKALQATLKQKLFKLVEFPSKILFKPNKHYVAELEKKDYLGKAKVVASVIPQDEFSGFAPLQPQVEDGPAAPREPETLRALEGEAHTVLFEFVPETSNELAVVPGNIVFVLQRGADNWAYVVFNERRGLVPYNYLERLDISLGPREIRGVSRLHSRDAPSRPETSQGPAMEDSSRENTQQQIKQPTETSYFVKIYFTFNFAVSVPHGSPYEVLEEKISKKLNLPSAAISLSSDAQGKKMIDKTKMKEVWRRAQDGRISLWCTAKEQIDGKSQKEIYLVALHTYESSNPEDLSFQEGDKIKLLSTVNQDWLEGECNGNTGIFPASFAEEVQTNEQ</sequence>
<evidence type="ECO:0000259" key="10">
    <source>
        <dbReference type="PROSITE" id="PS50002"/>
    </source>
</evidence>
<dbReference type="InterPro" id="IPR051864">
    <property type="entry name" value="NCF2_NOXA1"/>
</dbReference>
<dbReference type="OrthoDB" id="9450131at2759"/>
<dbReference type="AlphaFoldDB" id="A0A3Q2CEY6"/>
<dbReference type="SMART" id="SM00326">
    <property type="entry name" value="SH3"/>
    <property type="match status" value="2"/>
</dbReference>
<dbReference type="Proteomes" id="UP000265020">
    <property type="component" value="Unassembled WGS sequence"/>
</dbReference>
<dbReference type="KEGG" id="cvg:107084894"/>
<keyword evidence="12" id="KW-1185">Reference proteome</keyword>
<protein>
    <submittedName>
        <fullName evidence="11">Neutrophil cytosolic factor 2</fullName>
    </submittedName>
</protein>
<evidence type="ECO:0000313" key="12">
    <source>
        <dbReference type="Proteomes" id="UP000265020"/>
    </source>
</evidence>
<keyword evidence="6 8" id="KW-0802">TPR repeat</keyword>
<dbReference type="SUPFAM" id="SSF54277">
    <property type="entry name" value="CAD &amp; PB1 domains"/>
    <property type="match status" value="1"/>
</dbReference>
<reference evidence="11" key="2">
    <citation type="submission" date="2025-09" db="UniProtKB">
        <authorList>
            <consortium name="Ensembl"/>
        </authorList>
    </citation>
    <scope>IDENTIFICATION</scope>
</reference>
<feature type="domain" description="SH3" evidence="10">
    <location>
        <begin position="240"/>
        <end position="299"/>
    </location>
</feature>
<dbReference type="OMA" id="YATMEDW"/>
<dbReference type="SMART" id="SM00028">
    <property type="entry name" value="TPR"/>
    <property type="match status" value="3"/>
</dbReference>
<dbReference type="InterPro" id="IPR011990">
    <property type="entry name" value="TPR-like_helical_dom_sf"/>
</dbReference>
<dbReference type="GO" id="GO:0016176">
    <property type="term" value="F:superoxide-generating NADPH oxidase activator activity"/>
    <property type="evidence" value="ECO:0007669"/>
    <property type="project" value="TreeGrafter"/>
</dbReference>
<dbReference type="Gene3D" id="2.30.30.40">
    <property type="entry name" value="SH3 Domains"/>
    <property type="match status" value="2"/>
</dbReference>
<dbReference type="Gene3D" id="3.10.20.90">
    <property type="entry name" value="Phosphatidylinositol 3-kinase Catalytic Subunit, Chain A, domain 1"/>
    <property type="match status" value="1"/>
</dbReference>
<dbReference type="PRINTS" id="PR00452">
    <property type="entry name" value="SH3DOMAIN"/>
</dbReference>
<dbReference type="PANTHER" id="PTHR15175">
    <property type="entry name" value="NEUTROPHIL CYTOSOLIC FACTOR 2, NEUTROPHIL NADPH OXIDASE FACTOR 2"/>
    <property type="match status" value="1"/>
</dbReference>
<feature type="repeat" description="TPR" evidence="8">
    <location>
        <begin position="71"/>
        <end position="104"/>
    </location>
</feature>
<dbReference type="STRING" id="28743.ENSCVAP00000003591"/>
<evidence type="ECO:0000256" key="5">
    <source>
        <dbReference type="ARBA" id="ARBA00022737"/>
    </source>
</evidence>
<evidence type="ECO:0000256" key="7">
    <source>
        <dbReference type="PROSITE-ProRule" id="PRU00192"/>
    </source>
</evidence>
<keyword evidence="4" id="KW-0963">Cytoplasm</keyword>
<evidence type="ECO:0000256" key="8">
    <source>
        <dbReference type="PROSITE-ProRule" id="PRU00339"/>
    </source>
</evidence>
<feature type="domain" description="SH3" evidence="10">
    <location>
        <begin position="431"/>
        <end position="490"/>
    </location>
</feature>
<dbReference type="PROSITE" id="PS50002">
    <property type="entry name" value="SH3"/>
    <property type="match status" value="2"/>
</dbReference>
<dbReference type="PANTHER" id="PTHR15175:SF3">
    <property type="entry name" value="NEUTROPHIL CYTOSOL FACTOR 2"/>
    <property type="match status" value="1"/>
</dbReference>
<feature type="region of interest" description="Disordered" evidence="9">
    <location>
        <begin position="310"/>
        <end position="342"/>
    </location>
</feature>
<dbReference type="InterPro" id="IPR036028">
    <property type="entry name" value="SH3-like_dom_sf"/>
</dbReference>
<comment type="subcellular location">
    <subcellularLocation>
        <location evidence="1">Cytoplasm</location>
    </subcellularLocation>
</comment>
<dbReference type="SUPFAM" id="SSF48452">
    <property type="entry name" value="TPR-like"/>
    <property type="match status" value="1"/>
</dbReference>
<dbReference type="SUPFAM" id="SSF50044">
    <property type="entry name" value="SH3-domain"/>
    <property type="match status" value="2"/>
</dbReference>
<organism evidence="11 12">
    <name type="scientific">Cyprinodon variegatus</name>
    <name type="common">Sheepshead minnow</name>
    <dbReference type="NCBI Taxonomy" id="28743"/>
    <lineage>
        <taxon>Eukaryota</taxon>
        <taxon>Metazoa</taxon>
        <taxon>Chordata</taxon>
        <taxon>Craniata</taxon>
        <taxon>Vertebrata</taxon>
        <taxon>Euteleostomi</taxon>
        <taxon>Actinopterygii</taxon>
        <taxon>Neopterygii</taxon>
        <taxon>Teleostei</taxon>
        <taxon>Neoteleostei</taxon>
        <taxon>Acanthomorphata</taxon>
        <taxon>Ovalentaria</taxon>
        <taxon>Atherinomorphae</taxon>
        <taxon>Cyprinodontiformes</taxon>
        <taxon>Cyprinodontidae</taxon>
        <taxon>Cyprinodon</taxon>
    </lineage>
</organism>